<gene>
    <name evidence="7" type="ORF">KGF57_000279</name>
</gene>
<protein>
    <recommendedName>
        <fullName evidence="6">ZZ-type domain-containing protein</fullName>
    </recommendedName>
</protein>
<organism evidence="7 8">
    <name type="scientific">Candida theae</name>
    <dbReference type="NCBI Taxonomy" id="1198502"/>
    <lineage>
        <taxon>Eukaryota</taxon>
        <taxon>Fungi</taxon>
        <taxon>Dikarya</taxon>
        <taxon>Ascomycota</taxon>
        <taxon>Saccharomycotina</taxon>
        <taxon>Pichiomycetes</taxon>
        <taxon>Debaryomycetaceae</taxon>
        <taxon>Candida/Lodderomyces clade</taxon>
        <taxon>Candida</taxon>
    </lineage>
</organism>
<dbReference type="Proteomes" id="UP001204833">
    <property type="component" value="Unassembled WGS sequence"/>
</dbReference>
<evidence type="ECO:0000313" key="7">
    <source>
        <dbReference type="EMBL" id="KAI5967851.1"/>
    </source>
</evidence>
<feature type="compositionally biased region" description="Basic and acidic residues" evidence="5">
    <location>
        <begin position="236"/>
        <end position="253"/>
    </location>
</feature>
<dbReference type="RefSeq" id="XP_051611218.1">
    <property type="nucleotide sequence ID" value="XM_051752137.1"/>
</dbReference>
<feature type="region of interest" description="Disordered" evidence="5">
    <location>
        <begin position="16"/>
        <end position="48"/>
    </location>
</feature>
<comment type="caution">
    <text evidence="7">The sequence shown here is derived from an EMBL/GenBank/DDBJ whole genome shotgun (WGS) entry which is preliminary data.</text>
</comment>
<dbReference type="SUPFAM" id="SSF57850">
    <property type="entry name" value="RING/U-box"/>
    <property type="match status" value="1"/>
</dbReference>
<dbReference type="InterPro" id="IPR052260">
    <property type="entry name" value="Autophagy_Rcpt_SigReg"/>
</dbReference>
<dbReference type="Pfam" id="PF00569">
    <property type="entry name" value="ZZ"/>
    <property type="match status" value="1"/>
</dbReference>
<evidence type="ECO:0000259" key="6">
    <source>
        <dbReference type="PROSITE" id="PS50135"/>
    </source>
</evidence>
<accession>A0AAD5G0S8</accession>
<dbReference type="Gene3D" id="3.30.60.90">
    <property type="match status" value="1"/>
</dbReference>
<feature type="region of interest" description="Disordered" evidence="5">
    <location>
        <begin position="144"/>
        <end position="200"/>
    </location>
</feature>
<dbReference type="PROSITE" id="PS50135">
    <property type="entry name" value="ZF_ZZ_2"/>
    <property type="match status" value="1"/>
</dbReference>
<dbReference type="InterPro" id="IPR000433">
    <property type="entry name" value="Znf_ZZ"/>
</dbReference>
<keyword evidence="3" id="KW-0862">Zinc</keyword>
<dbReference type="InterPro" id="IPR043145">
    <property type="entry name" value="Znf_ZZ_sf"/>
</dbReference>
<feature type="compositionally biased region" description="Low complexity" evidence="5">
    <location>
        <begin position="254"/>
        <end position="269"/>
    </location>
</feature>
<dbReference type="PANTHER" id="PTHR15090:SF8">
    <property type="entry name" value="ZZ-TYPE ZINC FINGER-CONTAINING PROTEIN"/>
    <property type="match status" value="1"/>
</dbReference>
<dbReference type="GeneID" id="76148339"/>
<feature type="region of interest" description="Disordered" evidence="5">
    <location>
        <begin position="473"/>
        <end position="495"/>
    </location>
</feature>
<evidence type="ECO:0000256" key="1">
    <source>
        <dbReference type="ARBA" id="ARBA00022723"/>
    </source>
</evidence>
<evidence type="ECO:0000256" key="3">
    <source>
        <dbReference type="ARBA" id="ARBA00022833"/>
    </source>
</evidence>
<dbReference type="AlphaFoldDB" id="A0AAD5G0S8"/>
<dbReference type="PANTHER" id="PTHR15090">
    <property type="entry name" value="SEQUESTOSOME 1-RELATED"/>
    <property type="match status" value="1"/>
</dbReference>
<keyword evidence="8" id="KW-1185">Reference proteome</keyword>
<name>A0AAD5G0S8_9ASCO</name>
<keyword evidence="2 4" id="KW-0863">Zinc-finger</keyword>
<sequence length="871" mass="95196">MPGSNQVVVINIHVFGTHSNANPNPGQVGGPRGKSHDKGVESDAAAATTSHTVLKDTLRARKDDFLAIKSKHDLLDYIKPKLPPHTLPKSIRYLKFTRKSKKHKCFIPLDNEEDFKSLARSLKVKNHVNLNVEMLPLSIVSSSSSEATPSKMSTPSPSRSASSSSTSSSSSARTAVTTETTATTATTAGTAGTAETAATADATLPPIPSIDFARLGDALLEATLEHFKDFFIENRHKETDSKEDPTGTHKNKESGATSSSSGADTTANSKDTFRQEDTVVVHPNIACDRCSPDDFVPLKGVRYCCLVCSNYDLCADCEGEQQAAKLTYGSHSYLHPMAKITEPDSFTRDSFTNKFNVNGAGRAGAGGVGVGVGGSFDPFTDSRPNDIIYDIPFLSCSAENRLRLESLLQSKGFENFIKNVDGYISRSDKYSQLLSILDANGFSFSNQDDSHRFLEVCIEDYLLRKAFKESVNEDEAGEENQAEQAEEGEQDEQDVDVNKVTTCDAVVNLSLGSKSTKSSIQLINKSSVTIDGGDFQVELVDGSGEKYSSWVKSAAIKPGQVKFYKLNPIPQEFIFNDHAKLAISTPKLALTSFASNQFEFQMEMTIESTEEQQSREQGEVVISTTSKEKSANELELINDYATSQNPDDVTVSYKIQSRSIFSVEVRNNSSTPFTGHNTKGCVYVQGEEVMKSEFHHPHGFKRGLPATFNFVSPKYDFSTNNDFANSQVRLEFEFDGKKAECYFFEGQTEASLIFLNNEEGSASSSITSTEEKFEIVDEEDKGGDSVGLAKDVSESLDDNATTRSVSSAQSASFHSMRLPVLARESVDLSEFMDARNGSGKDEGDKNDYDVLEEDEIDSDYEILSLASTDSF</sequence>
<proteinExistence type="predicted"/>
<evidence type="ECO:0000256" key="5">
    <source>
        <dbReference type="SAM" id="MobiDB-lite"/>
    </source>
</evidence>
<evidence type="ECO:0000256" key="2">
    <source>
        <dbReference type="ARBA" id="ARBA00022771"/>
    </source>
</evidence>
<evidence type="ECO:0000256" key="4">
    <source>
        <dbReference type="PROSITE-ProRule" id="PRU00228"/>
    </source>
</evidence>
<dbReference type="CDD" id="cd02340">
    <property type="entry name" value="ZZ_NBR1_like"/>
    <property type="match status" value="1"/>
</dbReference>
<dbReference type="GO" id="GO:0008270">
    <property type="term" value="F:zinc ion binding"/>
    <property type="evidence" value="ECO:0007669"/>
    <property type="project" value="UniProtKB-KW"/>
</dbReference>
<reference evidence="7 8" key="1">
    <citation type="journal article" date="2022" name="DNA Res.">
        <title>Genome analysis of five recently described species of the CUG-Ser clade uncovers Candida theae as a new hybrid lineage with pathogenic potential in the Candida parapsilosis species complex.</title>
        <authorList>
            <person name="Mixao V."/>
            <person name="Del Olmo V."/>
            <person name="Hegedusova E."/>
            <person name="Saus E."/>
            <person name="Pryszcz L."/>
            <person name="Cillingova A."/>
            <person name="Nosek J."/>
            <person name="Gabaldon T."/>
        </authorList>
    </citation>
    <scope>NUCLEOTIDE SEQUENCE [LARGE SCALE GENOMIC DNA]</scope>
    <source>
        <strain evidence="7 8">CBS 12239</strain>
    </source>
</reference>
<evidence type="ECO:0000313" key="8">
    <source>
        <dbReference type="Proteomes" id="UP001204833"/>
    </source>
</evidence>
<dbReference type="EMBL" id="JAIHNG010000021">
    <property type="protein sequence ID" value="KAI5967851.1"/>
    <property type="molecule type" value="Genomic_DNA"/>
</dbReference>
<keyword evidence="1" id="KW-0479">Metal-binding</keyword>
<feature type="region of interest" description="Disordered" evidence="5">
    <location>
        <begin position="236"/>
        <end position="275"/>
    </location>
</feature>
<dbReference type="SMART" id="SM00291">
    <property type="entry name" value="ZnF_ZZ"/>
    <property type="match status" value="1"/>
</dbReference>
<feature type="domain" description="ZZ-type" evidence="6">
    <location>
        <begin position="282"/>
        <end position="345"/>
    </location>
</feature>